<feature type="region of interest" description="Disordered" evidence="1">
    <location>
        <begin position="1"/>
        <end position="28"/>
    </location>
</feature>
<name>A0A290Q5F2_9BACT</name>
<keyword evidence="2" id="KW-0812">Transmembrane</keyword>
<dbReference type="AlphaFoldDB" id="A0A290Q5F2"/>
<organism evidence="3 4">
    <name type="scientific">Nibricoccus aquaticus</name>
    <dbReference type="NCBI Taxonomy" id="2576891"/>
    <lineage>
        <taxon>Bacteria</taxon>
        <taxon>Pseudomonadati</taxon>
        <taxon>Verrucomicrobiota</taxon>
        <taxon>Opitutia</taxon>
        <taxon>Opitutales</taxon>
        <taxon>Opitutaceae</taxon>
        <taxon>Nibricoccus</taxon>
    </lineage>
</organism>
<evidence type="ECO:0000256" key="2">
    <source>
        <dbReference type="SAM" id="Phobius"/>
    </source>
</evidence>
<sequence>MQPTPPPDPLDSLLDQWGRGAPSSPGPLAPEVWRRIARMEEPVKRTFWEMVHGAFARPSFAAAFVAACVLLGLFLAEARRSRLQSEYNRELMQSYLRLIDPLLESADRTSSTVETGAKS</sequence>
<dbReference type="RefSeq" id="WP_096055537.1">
    <property type="nucleotide sequence ID" value="NZ_CP023344.1"/>
</dbReference>
<dbReference type="OrthoDB" id="197388at2"/>
<dbReference type="Proteomes" id="UP000217265">
    <property type="component" value="Chromosome"/>
</dbReference>
<keyword evidence="2" id="KW-1133">Transmembrane helix</keyword>
<gene>
    <name evidence="3" type="ORF">CMV30_08050</name>
</gene>
<keyword evidence="4" id="KW-1185">Reference proteome</keyword>
<dbReference type="KEGG" id="vbh:CMV30_08050"/>
<reference evidence="3 4" key="1">
    <citation type="submission" date="2017-09" db="EMBL/GenBank/DDBJ databases">
        <title>Complete genome sequence of Verrucomicrobial strain HZ-65, isolated from freshwater.</title>
        <authorList>
            <person name="Choi A."/>
        </authorList>
    </citation>
    <scope>NUCLEOTIDE SEQUENCE [LARGE SCALE GENOMIC DNA]</scope>
    <source>
        <strain evidence="3 4">HZ-65</strain>
    </source>
</reference>
<keyword evidence="2" id="KW-0472">Membrane</keyword>
<feature type="transmembrane region" description="Helical" evidence="2">
    <location>
        <begin position="55"/>
        <end position="76"/>
    </location>
</feature>
<protein>
    <submittedName>
        <fullName evidence="3">Uncharacterized protein</fullName>
    </submittedName>
</protein>
<evidence type="ECO:0000313" key="3">
    <source>
        <dbReference type="EMBL" id="ATC63905.1"/>
    </source>
</evidence>
<accession>A0A290Q5F2</accession>
<dbReference type="EMBL" id="CP023344">
    <property type="protein sequence ID" value="ATC63905.1"/>
    <property type="molecule type" value="Genomic_DNA"/>
</dbReference>
<evidence type="ECO:0000256" key="1">
    <source>
        <dbReference type="SAM" id="MobiDB-lite"/>
    </source>
</evidence>
<evidence type="ECO:0000313" key="4">
    <source>
        <dbReference type="Proteomes" id="UP000217265"/>
    </source>
</evidence>
<proteinExistence type="predicted"/>